<dbReference type="EMBL" id="MTAC01000005">
    <property type="protein sequence ID" value="OSI36109.1"/>
    <property type="molecule type" value="Genomic_DNA"/>
</dbReference>
<gene>
    <name evidence="1" type="ORF">BV913_02830</name>
</gene>
<comment type="caution">
    <text evidence="1">The sequence shown here is derived from an EMBL/GenBank/DDBJ whole genome shotgun (WGS) entry which is preliminary data.</text>
</comment>
<dbReference type="Proteomes" id="UP000193346">
    <property type="component" value="Unassembled WGS sequence"/>
</dbReference>
<proteinExistence type="predicted"/>
<keyword evidence="2" id="KW-1185">Reference proteome</keyword>
<dbReference type="RefSeq" id="WP_085417954.1">
    <property type="nucleotide sequence ID" value="NZ_CP091509.1"/>
</dbReference>
<reference evidence="1 2" key="1">
    <citation type="submission" date="2017-01" db="EMBL/GenBank/DDBJ databases">
        <authorList>
            <person name="Wolfgang W.J."/>
            <person name="Cole J."/>
            <person name="Wroblewski D."/>
            <person name="Mcginnis J."/>
            <person name="Musser K.A."/>
        </authorList>
    </citation>
    <scope>NUCLEOTIDE SEQUENCE [LARGE SCALE GENOMIC DNA]</scope>
    <source>
        <strain evidence="1 2">93087</strain>
    </source>
</reference>
<name>A0ABX3WNB9_9NEIS</name>
<accession>A0ABX3WNB9</accession>
<sequence length="59" mass="7111">MSKKIQFAISCPGLCCECEHRPLFSTYAPDDWELMSEEEKEEWARETFFEDTSWVWEEV</sequence>
<protein>
    <submittedName>
        <fullName evidence="1">Uncharacterized protein</fullName>
    </submittedName>
</protein>
<evidence type="ECO:0000313" key="1">
    <source>
        <dbReference type="EMBL" id="OSI36109.1"/>
    </source>
</evidence>
<organism evidence="1 2">
    <name type="scientific">Neisseria dumasiana</name>
    <dbReference type="NCBI Taxonomy" id="1931275"/>
    <lineage>
        <taxon>Bacteria</taxon>
        <taxon>Pseudomonadati</taxon>
        <taxon>Pseudomonadota</taxon>
        <taxon>Betaproteobacteria</taxon>
        <taxon>Neisseriales</taxon>
        <taxon>Neisseriaceae</taxon>
        <taxon>Neisseria</taxon>
    </lineage>
</organism>
<evidence type="ECO:0000313" key="2">
    <source>
        <dbReference type="Proteomes" id="UP000193346"/>
    </source>
</evidence>